<dbReference type="AlphaFoldDB" id="A0A2P7MWR7"/>
<name>A0A2P7MWR7_9CYAN</name>
<dbReference type="Proteomes" id="UP000243002">
    <property type="component" value="Unassembled WGS sequence"/>
</dbReference>
<keyword evidence="2" id="KW-1185">Reference proteome</keyword>
<proteinExistence type="predicted"/>
<accession>A0A2P7MWR7</accession>
<evidence type="ECO:0008006" key="3">
    <source>
        <dbReference type="Google" id="ProtNLM"/>
    </source>
</evidence>
<organism evidence="1 2">
    <name type="scientific">Cyanobium usitatum str. Tous</name>
    <dbReference type="NCBI Taxonomy" id="2116684"/>
    <lineage>
        <taxon>Bacteria</taxon>
        <taxon>Bacillati</taxon>
        <taxon>Cyanobacteriota</taxon>
        <taxon>Cyanophyceae</taxon>
        <taxon>Synechococcales</taxon>
        <taxon>Prochlorococcaceae</taxon>
        <taxon>Cyanobium</taxon>
    </lineage>
</organism>
<protein>
    <recommendedName>
        <fullName evidence="3">Nif11-like leader peptide family natural product</fullName>
    </recommendedName>
</protein>
<evidence type="ECO:0000313" key="1">
    <source>
        <dbReference type="EMBL" id="PSJ05676.1"/>
    </source>
</evidence>
<comment type="caution">
    <text evidence="1">The sequence shown here is derived from an EMBL/GenBank/DDBJ whole genome shotgun (WGS) entry which is preliminary data.</text>
</comment>
<gene>
    <name evidence="1" type="ORF">C7K55_06430</name>
</gene>
<sequence length="71" mass="7742">MTTFQAQSTVALHDLKELVRRDPAFTAALLATRSTQEAAELAAANHISVTPEALWRNRGTFMAGGMPTWRG</sequence>
<reference evidence="1 2" key="1">
    <citation type="journal article" date="2018" name="Environ. Microbiol.">
        <title>Ecological and genomic features of two widespread freshwater picocyanobacteria.</title>
        <authorList>
            <person name="Cabello-Yeves P.J."/>
            <person name="Picazo A."/>
            <person name="Camacho A."/>
            <person name="Callieri C."/>
            <person name="Rosselli R."/>
            <person name="Roda-Garcia J.J."/>
            <person name="Coutinho F.H."/>
            <person name="Rodriguez-Valera F."/>
        </authorList>
    </citation>
    <scope>NUCLEOTIDE SEQUENCE [LARGE SCALE GENOMIC DNA]</scope>
    <source>
        <strain evidence="1 2">Tous</strain>
    </source>
</reference>
<evidence type="ECO:0000313" key="2">
    <source>
        <dbReference type="Proteomes" id="UP000243002"/>
    </source>
</evidence>
<dbReference type="RefSeq" id="WP_106502610.1">
    <property type="nucleotide sequence ID" value="NZ_PXXO01000006.1"/>
</dbReference>
<dbReference type="EMBL" id="PXXO01000006">
    <property type="protein sequence ID" value="PSJ05676.1"/>
    <property type="molecule type" value="Genomic_DNA"/>
</dbReference>
<dbReference type="OrthoDB" id="561600at2"/>